<dbReference type="Gene3D" id="3.40.50.720">
    <property type="entry name" value="NAD(P)-binding Rossmann-like Domain"/>
    <property type="match status" value="1"/>
</dbReference>
<dbReference type="EMBL" id="JAVYJV010000009">
    <property type="protein sequence ID" value="KAK4362591.1"/>
    <property type="molecule type" value="Genomic_DNA"/>
</dbReference>
<sequence length="69" mass="7175">MMKEKKGRMVNISSVVGLVGNAGQANYSAAKAGVIGLTKSVAKEYASRNITVNDVAPGFIASDMTSKLK</sequence>
<dbReference type="Proteomes" id="UP001291623">
    <property type="component" value="Unassembled WGS sequence"/>
</dbReference>
<comment type="caution">
    <text evidence="8">The sequence shown here is derived from an EMBL/GenBank/DDBJ whole genome shotgun (WGS) entry which is preliminary data.</text>
</comment>
<name>A0AAE1VGD4_9SOLA</name>
<keyword evidence="9" id="KW-1185">Reference proteome</keyword>
<keyword evidence="5" id="KW-0276">Fatty acid metabolism</keyword>
<dbReference type="GO" id="GO:0004316">
    <property type="term" value="F:3-oxoacyl-[acyl-carrier-protein] reductase (NADPH) activity"/>
    <property type="evidence" value="ECO:0007669"/>
    <property type="project" value="UniProtKB-EC"/>
</dbReference>
<evidence type="ECO:0000313" key="9">
    <source>
        <dbReference type="Proteomes" id="UP001291623"/>
    </source>
</evidence>
<dbReference type="EC" id="1.1.1.100" evidence="3"/>
<evidence type="ECO:0000256" key="7">
    <source>
        <dbReference type="ARBA" id="ARBA00048508"/>
    </source>
</evidence>
<evidence type="ECO:0000256" key="3">
    <source>
        <dbReference type="ARBA" id="ARBA00012948"/>
    </source>
</evidence>
<evidence type="ECO:0000256" key="2">
    <source>
        <dbReference type="ARBA" id="ARBA00006484"/>
    </source>
</evidence>
<dbReference type="GO" id="GO:0006633">
    <property type="term" value="P:fatty acid biosynthetic process"/>
    <property type="evidence" value="ECO:0007669"/>
    <property type="project" value="UniProtKB-KW"/>
</dbReference>
<dbReference type="PROSITE" id="PS00061">
    <property type="entry name" value="ADH_SHORT"/>
    <property type="match status" value="1"/>
</dbReference>
<comment type="pathway">
    <text evidence="1">Lipid metabolism; fatty acid biosynthesis.</text>
</comment>
<gene>
    <name evidence="8" type="ORF">RND71_017832</name>
</gene>
<dbReference type="PANTHER" id="PTHR42879">
    <property type="entry name" value="3-OXOACYL-(ACYL-CARRIER-PROTEIN) REDUCTASE"/>
    <property type="match status" value="1"/>
</dbReference>
<evidence type="ECO:0000313" key="8">
    <source>
        <dbReference type="EMBL" id="KAK4362591.1"/>
    </source>
</evidence>
<dbReference type="InterPro" id="IPR050259">
    <property type="entry name" value="SDR"/>
</dbReference>
<evidence type="ECO:0000256" key="5">
    <source>
        <dbReference type="ARBA" id="ARBA00022832"/>
    </source>
</evidence>
<keyword evidence="6" id="KW-0275">Fatty acid biosynthesis</keyword>
<protein>
    <recommendedName>
        <fullName evidence="3">3-oxoacyl-[acyl-carrier-protein] reductase</fullName>
        <ecNumber evidence="3">1.1.1.100</ecNumber>
    </recommendedName>
</protein>
<evidence type="ECO:0000256" key="4">
    <source>
        <dbReference type="ARBA" id="ARBA00022516"/>
    </source>
</evidence>
<dbReference type="PRINTS" id="PR00080">
    <property type="entry name" value="SDRFAMILY"/>
</dbReference>
<proteinExistence type="inferred from homology"/>
<comment type="catalytic activity">
    <reaction evidence="7">
        <text>a (3R)-hydroxyacyl-[ACP] + NADP(+) = a 3-oxoacyl-[ACP] + NADPH + H(+)</text>
        <dbReference type="Rhea" id="RHEA:17397"/>
        <dbReference type="Rhea" id="RHEA-COMP:9916"/>
        <dbReference type="Rhea" id="RHEA-COMP:9945"/>
        <dbReference type="ChEBI" id="CHEBI:15378"/>
        <dbReference type="ChEBI" id="CHEBI:57783"/>
        <dbReference type="ChEBI" id="CHEBI:58349"/>
        <dbReference type="ChEBI" id="CHEBI:78776"/>
        <dbReference type="ChEBI" id="CHEBI:78827"/>
        <dbReference type="EC" id="1.1.1.100"/>
    </reaction>
</comment>
<dbReference type="PRINTS" id="PR00081">
    <property type="entry name" value="GDHRDH"/>
</dbReference>
<keyword evidence="4" id="KW-0444">Lipid biosynthesis</keyword>
<dbReference type="InterPro" id="IPR036291">
    <property type="entry name" value="NAD(P)-bd_dom_sf"/>
</dbReference>
<dbReference type="Pfam" id="PF00106">
    <property type="entry name" value="adh_short"/>
    <property type="match status" value="1"/>
</dbReference>
<evidence type="ECO:0000256" key="6">
    <source>
        <dbReference type="ARBA" id="ARBA00023160"/>
    </source>
</evidence>
<reference evidence="8" key="1">
    <citation type="submission" date="2023-12" db="EMBL/GenBank/DDBJ databases">
        <title>Genome assembly of Anisodus tanguticus.</title>
        <authorList>
            <person name="Wang Y.-J."/>
        </authorList>
    </citation>
    <scope>NUCLEOTIDE SEQUENCE</scope>
    <source>
        <strain evidence="8">KB-2021</strain>
        <tissue evidence="8">Leaf</tissue>
    </source>
</reference>
<accession>A0AAE1VGD4</accession>
<comment type="similarity">
    <text evidence="2">Belongs to the short-chain dehydrogenases/reductases (SDR) family.</text>
</comment>
<dbReference type="SUPFAM" id="SSF51735">
    <property type="entry name" value="NAD(P)-binding Rossmann-fold domains"/>
    <property type="match status" value="1"/>
</dbReference>
<evidence type="ECO:0000256" key="1">
    <source>
        <dbReference type="ARBA" id="ARBA00005194"/>
    </source>
</evidence>
<keyword evidence="6" id="KW-0443">Lipid metabolism</keyword>
<organism evidence="8 9">
    <name type="scientific">Anisodus tanguticus</name>
    <dbReference type="NCBI Taxonomy" id="243964"/>
    <lineage>
        <taxon>Eukaryota</taxon>
        <taxon>Viridiplantae</taxon>
        <taxon>Streptophyta</taxon>
        <taxon>Embryophyta</taxon>
        <taxon>Tracheophyta</taxon>
        <taxon>Spermatophyta</taxon>
        <taxon>Magnoliopsida</taxon>
        <taxon>eudicotyledons</taxon>
        <taxon>Gunneridae</taxon>
        <taxon>Pentapetalae</taxon>
        <taxon>asterids</taxon>
        <taxon>lamiids</taxon>
        <taxon>Solanales</taxon>
        <taxon>Solanaceae</taxon>
        <taxon>Solanoideae</taxon>
        <taxon>Hyoscyameae</taxon>
        <taxon>Anisodus</taxon>
    </lineage>
</organism>
<dbReference type="InterPro" id="IPR020904">
    <property type="entry name" value="Sc_DH/Rdtase_CS"/>
</dbReference>
<dbReference type="PANTHER" id="PTHR42879:SF2">
    <property type="entry name" value="3-OXOACYL-[ACYL-CARRIER-PROTEIN] REDUCTASE FABG"/>
    <property type="match status" value="1"/>
</dbReference>
<dbReference type="AlphaFoldDB" id="A0AAE1VGD4"/>
<dbReference type="InterPro" id="IPR002347">
    <property type="entry name" value="SDR_fam"/>
</dbReference>